<keyword evidence="3" id="KW-1185">Reference proteome</keyword>
<feature type="domain" description="YspA cpYpsA-related SLOG" evidence="1">
    <location>
        <begin position="1"/>
        <end position="62"/>
    </location>
</feature>
<proteinExistence type="predicted"/>
<dbReference type="SUPFAM" id="SSF102405">
    <property type="entry name" value="MCP/YpsA-like"/>
    <property type="match status" value="1"/>
</dbReference>
<dbReference type="AlphaFoldDB" id="A0AAE3UHI3"/>
<dbReference type="InterPro" id="IPR019627">
    <property type="entry name" value="YAcAr"/>
</dbReference>
<dbReference type="Proteomes" id="UP001232063">
    <property type="component" value="Unassembled WGS sequence"/>
</dbReference>
<name>A0AAE3UHI3_9BACT</name>
<protein>
    <submittedName>
        <fullName evidence="2">DUF2493 domain-containing protein</fullName>
    </submittedName>
</protein>
<evidence type="ECO:0000313" key="2">
    <source>
        <dbReference type="EMBL" id="MDJ1503507.1"/>
    </source>
</evidence>
<reference evidence="2" key="1">
    <citation type="submission" date="2023-05" db="EMBL/GenBank/DDBJ databases">
        <authorList>
            <person name="Zhang X."/>
        </authorList>
    </citation>
    <scope>NUCLEOTIDE SEQUENCE</scope>
    <source>
        <strain evidence="2">BD1B2-1</strain>
    </source>
</reference>
<dbReference type="Gene3D" id="3.40.50.450">
    <property type="match status" value="1"/>
</dbReference>
<gene>
    <name evidence="2" type="ORF">QNI22_22765</name>
</gene>
<accession>A0AAE3UHI3</accession>
<dbReference type="RefSeq" id="WP_314514119.1">
    <property type="nucleotide sequence ID" value="NZ_JASJOU010000008.1"/>
</dbReference>
<sequence>MRLAITGSRSIQECAELQEELERLPITEMIHGGAAGVDQLAAAWAISKGIKVTEIKPDYTTYGAGAPHIRNSEIVKQADKVLACWDGESKGTASTIKKAEANGKLLKVITYKPEKQIEQPPEQLELW</sequence>
<dbReference type="Pfam" id="PF10686">
    <property type="entry name" value="YAcAr"/>
    <property type="match status" value="1"/>
</dbReference>
<evidence type="ECO:0000259" key="1">
    <source>
        <dbReference type="Pfam" id="PF10686"/>
    </source>
</evidence>
<organism evidence="2 3">
    <name type="scientific">Xanthocytophaga agilis</name>
    <dbReference type="NCBI Taxonomy" id="3048010"/>
    <lineage>
        <taxon>Bacteria</taxon>
        <taxon>Pseudomonadati</taxon>
        <taxon>Bacteroidota</taxon>
        <taxon>Cytophagia</taxon>
        <taxon>Cytophagales</taxon>
        <taxon>Rhodocytophagaceae</taxon>
        <taxon>Xanthocytophaga</taxon>
    </lineage>
</organism>
<evidence type="ECO:0000313" key="3">
    <source>
        <dbReference type="Proteomes" id="UP001232063"/>
    </source>
</evidence>
<comment type="caution">
    <text evidence="2">The sequence shown here is derived from an EMBL/GenBank/DDBJ whole genome shotgun (WGS) entry which is preliminary data.</text>
</comment>
<dbReference type="EMBL" id="JASJOU010000008">
    <property type="protein sequence ID" value="MDJ1503507.1"/>
    <property type="molecule type" value="Genomic_DNA"/>
</dbReference>